<dbReference type="InterPro" id="IPR001895">
    <property type="entry name" value="RASGEF_cat_dom"/>
</dbReference>
<dbReference type="Gene3D" id="1.10.840.10">
    <property type="entry name" value="Ras guanine-nucleotide exchange factors catalytic domain"/>
    <property type="match status" value="1"/>
</dbReference>
<dbReference type="RefSeq" id="XP_004185839.1">
    <property type="nucleotide sequence ID" value="XM_004185791.1"/>
</dbReference>
<feature type="compositionally biased region" description="Basic and acidic residues" evidence="3">
    <location>
        <begin position="1"/>
        <end position="13"/>
    </location>
</feature>
<dbReference type="GO" id="GO:0005886">
    <property type="term" value="C:plasma membrane"/>
    <property type="evidence" value="ECO:0007669"/>
    <property type="project" value="TreeGrafter"/>
</dbReference>
<dbReference type="OMA" id="CNEMENS"/>
<protein>
    <recommendedName>
        <fullName evidence="4">Ras-GEF domain-containing protein</fullName>
    </recommendedName>
</protein>
<sequence>MSSMLFKDRDRPKSQQRNSTSILTRFPEEVNELVTEIEQTHIDLTPDIDLMMKPDSLVDCTNKMNSFCYSLLKLMQVEQLYLFDEVSNLAAVLLHKGEVIKFARILCNEMENSHFKLLQVMTYKLAAIPDSRFCIEFIYRLVSLDSNDKYVQLAAFFHILVQNPDAVFKLDSVEPFYVESPPSREITAASVNTMFDLIFEDSFHEPNYMRNFIYFIPFFLKHREAYEMMISYYNAFCEDNPTDPEMQAFVSWKFVRIERLVLSWLDIMSTMIMEVEPGFFKELGKTPLLESQKLTDIFKNKFRTFLKIVDKSSTEEVEAVPFMQTQARDILFSIVSTEYDDQQQIMILLQSFTIEPYYSMDLKSKTVNLIQLQPEFLAEQLILFDLKEFQKVHAHDFYLSRKDSTLNGYTLACQKIEYWAMRAMGILRKHKLCEYFIKVAKFCLDKKGYNMAYLLYSTLTQQTIKRPDVWSKVKKSRLQTFQKLEVVFDIRSNYKNYRTTCDLDNGIPIMMIWMHDIVNINCIPTKYESTDFYNFSKLRAIGSSVAALRNAQRVEFQFKPHPTVMKILDNIIVPELK</sequence>
<evidence type="ECO:0000256" key="3">
    <source>
        <dbReference type="SAM" id="MobiDB-lite"/>
    </source>
</evidence>
<dbReference type="PANTHER" id="PTHR23113:SF99">
    <property type="entry name" value="RASGEF DOMAIN-CONTAINING PROTEIN"/>
    <property type="match status" value="1"/>
</dbReference>
<dbReference type="OrthoDB" id="546434at2759"/>
<keyword evidence="1 2" id="KW-0344">Guanine-nucleotide releasing factor</keyword>
<feature type="domain" description="Ras-GEF" evidence="4">
    <location>
        <begin position="373"/>
        <end position="577"/>
    </location>
</feature>
<feature type="region of interest" description="Disordered" evidence="3">
    <location>
        <begin position="1"/>
        <end position="21"/>
    </location>
</feature>
<gene>
    <name evidence="5" type="ORF">EIN_033940</name>
</gene>
<dbReference type="AlphaFoldDB" id="A0A0A1U1L2"/>
<dbReference type="SUPFAM" id="SSF48366">
    <property type="entry name" value="Ras GEF"/>
    <property type="match status" value="1"/>
</dbReference>
<dbReference type="SMART" id="SM00147">
    <property type="entry name" value="RasGEF"/>
    <property type="match status" value="1"/>
</dbReference>
<dbReference type="Pfam" id="PF00617">
    <property type="entry name" value="RasGEF"/>
    <property type="match status" value="1"/>
</dbReference>
<dbReference type="GO" id="GO:0007265">
    <property type="term" value="P:Ras protein signal transduction"/>
    <property type="evidence" value="ECO:0007669"/>
    <property type="project" value="TreeGrafter"/>
</dbReference>
<dbReference type="PANTHER" id="PTHR23113">
    <property type="entry name" value="GUANINE NUCLEOTIDE EXCHANGE FACTOR"/>
    <property type="match status" value="1"/>
</dbReference>
<proteinExistence type="predicted"/>
<accession>A0A0A1U1L2</accession>
<dbReference type="EMBL" id="KB206969">
    <property type="protein sequence ID" value="ELP86493.1"/>
    <property type="molecule type" value="Genomic_DNA"/>
</dbReference>
<evidence type="ECO:0000259" key="4">
    <source>
        <dbReference type="PROSITE" id="PS50009"/>
    </source>
</evidence>
<dbReference type="InterPro" id="IPR023578">
    <property type="entry name" value="Ras_GEF_dom_sf"/>
</dbReference>
<organism evidence="5 6">
    <name type="scientific">Entamoeba invadens IP1</name>
    <dbReference type="NCBI Taxonomy" id="370355"/>
    <lineage>
        <taxon>Eukaryota</taxon>
        <taxon>Amoebozoa</taxon>
        <taxon>Evosea</taxon>
        <taxon>Archamoebae</taxon>
        <taxon>Mastigamoebida</taxon>
        <taxon>Entamoebidae</taxon>
        <taxon>Entamoeba</taxon>
    </lineage>
</organism>
<dbReference type="InterPro" id="IPR008937">
    <property type="entry name" value="Ras-like_GEF"/>
</dbReference>
<dbReference type="GO" id="GO:0005085">
    <property type="term" value="F:guanyl-nucleotide exchange factor activity"/>
    <property type="evidence" value="ECO:0007669"/>
    <property type="project" value="UniProtKB-KW"/>
</dbReference>
<evidence type="ECO:0000256" key="1">
    <source>
        <dbReference type="ARBA" id="ARBA00022658"/>
    </source>
</evidence>
<name>A0A0A1U1L2_ENTIV</name>
<dbReference type="KEGG" id="eiv:EIN_033940"/>
<dbReference type="GeneID" id="14885489"/>
<reference evidence="5 6" key="1">
    <citation type="submission" date="2012-10" db="EMBL/GenBank/DDBJ databases">
        <authorList>
            <person name="Zafar N."/>
            <person name="Inman J."/>
            <person name="Hall N."/>
            <person name="Lorenzi H."/>
            <person name="Caler E."/>
        </authorList>
    </citation>
    <scope>NUCLEOTIDE SEQUENCE [LARGE SCALE GENOMIC DNA]</scope>
    <source>
        <strain evidence="5 6">IP1</strain>
    </source>
</reference>
<dbReference type="InterPro" id="IPR036964">
    <property type="entry name" value="RASGEF_cat_dom_sf"/>
</dbReference>
<dbReference type="VEuPathDB" id="AmoebaDB:EIN_033940"/>
<dbReference type="Proteomes" id="UP000014680">
    <property type="component" value="Unassembled WGS sequence"/>
</dbReference>
<keyword evidence="6" id="KW-1185">Reference proteome</keyword>
<evidence type="ECO:0000313" key="6">
    <source>
        <dbReference type="Proteomes" id="UP000014680"/>
    </source>
</evidence>
<evidence type="ECO:0000313" key="5">
    <source>
        <dbReference type="EMBL" id="ELP86493.1"/>
    </source>
</evidence>
<dbReference type="PROSITE" id="PS50009">
    <property type="entry name" value="RASGEF_CAT"/>
    <property type="match status" value="1"/>
</dbReference>
<evidence type="ECO:0000256" key="2">
    <source>
        <dbReference type="PROSITE-ProRule" id="PRU00168"/>
    </source>
</evidence>